<dbReference type="Pfam" id="PF19783">
    <property type="entry name" value="DUF6268"/>
    <property type="match status" value="1"/>
</dbReference>
<feature type="domain" description="DUF6268" evidence="1">
    <location>
        <begin position="46"/>
        <end position="279"/>
    </location>
</feature>
<sequence length="280" mass="31840">MKIKVLVWLVFLVCTLSSKSQEKISVDFSLKNEATDEIKFNEANGVISVTAKLNDKNEITNKLEYTNLRIKYEMGAYDSFENLNQFNRIQNEFKISHTVSDAAKLNLAITPTINFQQNLGISDANVLGSFQLNQQLNSKIALNIGFERSTVFGSPKFIPTLSFSGKINNQSSLLIGFPDSKISYSNNERNKFSLSNRFNGSFYNLDKPHTIYDTATKISTSQVTTAIEYERNVDKNWFINFKAGYDFDKKYNLLDKNNHKLYDFNTGNGSVLSIGIKYKQ</sequence>
<dbReference type="OrthoDB" id="1375732at2"/>
<protein>
    <recommendedName>
        <fullName evidence="1">DUF6268 domain-containing protein</fullName>
    </recommendedName>
</protein>
<dbReference type="EMBL" id="QJHK01000018">
    <property type="protein sequence ID" value="PXY39460.1"/>
    <property type="molecule type" value="Genomic_DNA"/>
</dbReference>
<name>A0A2V4BP82_9FLAO</name>
<accession>A0A2V4BP82</accession>
<dbReference type="SUPFAM" id="SSF56935">
    <property type="entry name" value="Porins"/>
    <property type="match status" value="1"/>
</dbReference>
<dbReference type="InterPro" id="IPR046235">
    <property type="entry name" value="DUF6268"/>
</dbReference>
<dbReference type="RefSeq" id="WP_110307925.1">
    <property type="nucleotide sequence ID" value="NZ_QJHK01000018.1"/>
</dbReference>
<evidence type="ECO:0000313" key="2">
    <source>
        <dbReference type="EMBL" id="PXY39460.1"/>
    </source>
</evidence>
<gene>
    <name evidence="2" type="ORF">DMB65_17575</name>
</gene>
<comment type="caution">
    <text evidence="2">The sequence shown here is derived from an EMBL/GenBank/DDBJ whole genome shotgun (WGS) entry which is preliminary data.</text>
</comment>
<keyword evidence="3" id="KW-1185">Reference proteome</keyword>
<dbReference type="AlphaFoldDB" id="A0A2V4BP82"/>
<evidence type="ECO:0000313" key="3">
    <source>
        <dbReference type="Proteomes" id="UP000247903"/>
    </source>
</evidence>
<proteinExistence type="predicted"/>
<evidence type="ECO:0000259" key="1">
    <source>
        <dbReference type="Pfam" id="PF19783"/>
    </source>
</evidence>
<organism evidence="2 3">
    <name type="scientific">Flavobacterium cheongpyeongense</name>
    <dbReference type="NCBI Taxonomy" id="2212651"/>
    <lineage>
        <taxon>Bacteria</taxon>
        <taxon>Pseudomonadati</taxon>
        <taxon>Bacteroidota</taxon>
        <taxon>Flavobacteriia</taxon>
        <taxon>Flavobacteriales</taxon>
        <taxon>Flavobacteriaceae</taxon>
        <taxon>Flavobacterium</taxon>
    </lineage>
</organism>
<dbReference type="Proteomes" id="UP000247903">
    <property type="component" value="Unassembled WGS sequence"/>
</dbReference>
<reference evidence="2 3" key="1">
    <citation type="submission" date="2018-05" db="EMBL/GenBank/DDBJ databases">
        <title>Flavobacterium sp. strain IMCC34759, incomplete genome.</title>
        <authorList>
            <person name="Joung Y."/>
            <person name="Cho J."/>
        </authorList>
    </citation>
    <scope>NUCLEOTIDE SEQUENCE [LARGE SCALE GENOMIC DNA]</scope>
    <source>
        <strain evidence="2 3">IMCC34759</strain>
    </source>
</reference>